<reference evidence="3 4" key="1">
    <citation type="submission" date="2017-06" db="EMBL/GenBank/DDBJ databases">
        <title>Genome sequencing of cyanobaciteial culture collection at National Institute for Environmental Studies (NIES).</title>
        <authorList>
            <person name="Hirose Y."/>
            <person name="Shimura Y."/>
            <person name="Fujisawa T."/>
            <person name="Nakamura Y."/>
            <person name="Kawachi M."/>
        </authorList>
    </citation>
    <scope>NUCLEOTIDE SEQUENCE [LARGE SCALE GENOMIC DNA]</scope>
    <source>
        <strain evidence="3 4">NIES-2135</strain>
    </source>
</reference>
<dbReference type="EMBL" id="AP018203">
    <property type="protein sequence ID" value="BAY57301.1"/>
    <property type="molecule type" value="Genomic_DNA"/>
</dbReference>
<evidence type="ECO:0000256" key="1">
    <source>
        <dbReference type="SAM" id="MobiDB-lite"/>
    </source>
</evidence>
<feature type="signal peptide" evidence="2">
    <location>
        <begin position="1"/>
        <end position="27"/>
    </location>
</feature>
<evidence type="ECO:0000313" key="4">
    <source>
        <dbReference type="Proteomes" id="UP000217895"/>
    </source>
</evidence>
<keyword evidence="2" id="KW-0732">Signal</keyword>
<accession>A0A1Z4JKQ1</accession>
<feature type="region of interest" description="Disordered" evidence="1">
    <location>
        <begin position="131"/>
        <end position="150"/>
    </location>
</feature>
<organism evidence="3 4">
    <name type="scientific">Leptolyngbya boryana NIES-2135</name>
    <dbReference type="NCBI Taxonomy" id="1973484"/>
    <lineage>
        <taxon>Bacteria</taxon>
        <taxon>Bacillati</taxon>
        <taxon>Cyanobacteriota</taxon>
        <taxon>Cyanophyceae</taxon>
        <taxon>Leptolyngbyales</taxon>
        <taxon>Leptolyngbyaceae</taxon>
        <taxon>Leptolyngbya group</taxon>
        <taxon>Leptolyngbya</taxon>
    </lineage>
</organism>
<protein>
    <submittedName>
        <fullName evidence="3">Uncharacterized protein</fullName>
    </submittedName>
</protein>
<dbReference type="AlphaFoldDB" id="A0A1Z4JKQ1"/>
<gene>
    <name evidence="3" type="ORF">NIES2135_41660</name>
</gene>
<evidence type="ECO:0000256" key="2">
    <source>
        <dbReference type="SAM" id="SignalP"/>
    </source>
</evidence>
<evidence type="ECO:0000313" key="3">
    <source>
        <dbReference type="EMBL" id="BAY57301.1"/>
    </source>
</evidence>
<feature type="compositionally biased region" description="Pro residues" evidence="1">
    <location>
        <begin position="137"/>
        <end position="150"/>
    </location>
</feature>
<proteinExistence type="predicted"/>
<feature type="chain" id="PRO_5011116772" evidence="2">
    <location>
        <begin position="28"/>
        <end position="150"/>
    </location>
</feature>
<dbReference type="Proteomes" id="UP000217895">
    <property type="component" value="Chromosome"/>
</dbReference>
<sequence>MSFLSRSASVLVGLAGLVAVAVAPASAQNASVSGAITRTSPAGFTTTISGEIVAPAGVFFPGSLDVAGTADSTAPVLSIDAPAVPLPTVGGSSLLEQVVANTLTGLDVTTEAGMDAYAAILKAAAGVDGLESNPTGAPAPTPPGPIPPFD</sequence>
<name>A0A1Z4JKQ1_LEPBY</name>
<keyword evidence="4" id="KW-1185">Reference proteome</keyword>